<accession>A0A4C1TCP5</accession>
<reference evidence="2 3" key="1">
    <citation type="journal article" date="2019" name="Commun. Biol.">
        <title>The bagworm genome reveals a unique fibroin gene that provides high tensile strength.</title>
        <authorList>
            <person name="Kono N."/>
            <person name="Nakamura H."/>
            <person name="Ohtoshi R."/>
            <person name="Tomita M."/>
            <person name="Numata K."/>
            <person name="Arakawa K."/>
        </authorList>
    </citation>
    <scope>NUCLEOTIDE SEQUENCE [LARGE SCALE GENOMIC DNA]</scope>
</reference>
<evidence type="ECO:0000256" key="1">
    <source>
        <dbReference type="SAM" id="MobiDB-lite"/>
    </source>
</evidence>
<dbReference type="STRING" id="151549.A0A4C1TCP5"/>
<feature type="region of interest" description="Disordered" evidence="1">
    <location>
        <begin position="97"/>
        <end position="150"/>
    </location>
</feature>
<comment type="caution">
    <text evidence="2">The sequence shown here is derived from an EMBL/GenBank/DDBJ whole genome shotgun (WGS) entry which is preliminary data.</text>
</comment>
<dbReference type="AlphaFoldDB" id="A0A4C1TCP5"/>
<organism evidence="2 3">
    <name type="scientific">Eumeta variegata</name>
    <name type="common">Bagworm moth</name>
    <name type="synonym">Eumeta japonica</name>
    <dbReference type="NCBI Taxonomy" id="151549"/>
    <lineage>
        <taxon>Eukaryota</taxon>
        <taxon>Metazoa</taxon>
        <taxon>Ecdysozoa</taxon>
        <taxon>Arthropoda</taxon>
        <taxon>Hexapoda</taxon>
        <taxon>Insecta</taxon>
        <taxon>Pterygota</taxon>
        <taxon>Neoptera</taxon>
        <taxon>Endopterygota</taxon>
        <taxon>Lepidoptera</taxon>
        <taxon>Glossata</taxon>
        <taxon>Ditrysia</taxon>
        <taxon>Tineoidea</taxon>
        <taxon>Psychidae</taxon>
        <taxon>Oiketicinae</taxon>
        <taxon>Eumeta</taxon>
    </lineage>
</organism>
<sequence length="428" mass="48525">MMEGRTIDYRPDGGGLDYHNSPLMAEIPVDNYSHIHRSIEHLRSIGVPPPLDPHRHIANLTDLRRYEHPDEIPEVKPSVLRLNEYKSGLQEIRIQNEQENENQRQMASQDDGPKGYSAPSTPLSENGGQGVTEEKIHGGQRRVHFNSGPIVDGRSRATLNFRKRVTIPGGNDAPRFNTLCAQIRHHYMRSRRTRRFRDRPGATRTINLTKIRALTADDATDERYSRERNAFGAIGIAVRVRSFDHATNSEWNTCFMYSHTLSMAKRACASPEYRWSTVPMDSRNFGESSVHCRPLGQYETGDLCVTLNDLKVHPRFGAHCRALIIPDVINKQVKRFGDNLKFIAGIEIVVRGPKSLQCKATSFVNIEGYAKLNFCKHTLCHGRYVLKFKARPRSARRAVCARPLGLRSIALKFSMLLIGARSNVCARF</sequence>
<evidence type="ECO:0000313" key="3">
    <source>
        <dbReference type="Proteomes" id="UP000299102"/>
    </source>
</evidence>
<proteinExistence type="predicted"/>
<keyword evidence="3" id="KW-1185">Reference proteome</keyword>
<name>A0A4C1TCP5_EUMVA</name>
<dbReference type="OrthoDB" id="6998219at2759"/>
<protein>
    <submittedName>
        <fullName evidence="2">Uncharacterized protein</fullName>
    </submittedName>
</protein>
<gene>
    <name evidence="2" type="ORF">EVAR_6413_1</name>
</gene>
<evidence type="ECO:0000313" key="2">
    <source>
        <dbReference type="EMBL" id="GBP12242.1"/>
    </source>
</evidence>
<dbReference type="EMBL" id="BGZK01000050">
    <property type="protein sequence ID" value="GBP12242.1"/>
    <property type="molecule type" value="Genomic_DNA"/>
</dbReference>
<dbReference type="Proteomes" id="UP000299102">
    <property type="component" value="Unassembled WGS sequence"/>
</dbReference>